<protein>
    <submittedName>
        <fullName evidence="2">Uncharacterized protein</fullName>
    </submittedName>
</protein>
<dbReference type="Proteomes" id="UP001054902">
    <property type="component" value="Unassembled WGS sequence"/>
</dbReference>
<keyword evidence="3" id="KW-1185">Reference proteome</keyword>
<dbReference type="EMBL" id="BLLK01000019">
    <property type="protein sequence ID" value="GFH44298.1"/>
    <property type="molecule type" value="Genomic_DNA"/>
</dbReference>
<proteinExistence type="predicted"/>
<dbReference type="AlphaFoldDB" id="A0AAD3GZ96"/>
<evidence type="ECO:0000256" key="1">
    <source>
        <dbReference type="SAM" id="MobiDB-lite"/>
    </source>
</evidence>
<feature type="region of interest" description="Disordered" evidence="1">
    <location>
        <begin position="412"/>
        <end position="431"/>
    </location>
</feature>
<gene>
    <name evidence="2" type="ORF">CTEN210_00772</name>
</gene>
<reference evidence="2 3" key="1">
    <citation type="journal article" date="2021" name="Sci. Rep.">
        <title>The genome of the diatom Chaetoceros tenuissimus carries an ancient integrated fragment of an extant virus.</title>
        <authorList>
            <person name="Hongo Y."/>
            <person name="Kimura K."/>
            <person name="Takaki Y."/>
            <person name="Yoshida Y."/>
            <person name="Baba S."/>
            <person name="Kobayashi G."/>
            <person name="Nagasaki K."/>
            <person name="Hano T."/>
            <person name="Tomaru Y."/>
        </authorList>
    </citation>
    <scope>NUCLEOTIDE SEQUENCE [LARGE SCALE GENOMIC DNA]</scope>
    <source>
        <strain evidence="2 3">NIES-3715</strain>
    </source>
</reference>
<sequence length="431" mass="49381">MDFVNTLCGSTQQLQEEITSNGCKKTIVTIERIREERAKNKWVTFDKNGEYMIQAPYANSYMLVPISFCHTDDIKHVLSYRWAGAWGQSLNENDAPVDFLCISATEKVWVDYLNHLNDRELSEGVVENMGSLYSSRPVHAKYLYDFAADFGKKQLDSKGLSRLLACLTRGWIWQEIAFTGPEVTPPDAEVVSLLVELIKTGSEVVRCLIQDGFGEPRQRNVNEVIKFAIDALWRARNLADNESAYEFFIEDRELNQELIQEATEIVKGFRLDNDNESEERDEQLTNRLTMKVLAAMDNLENANFTKVEDSFCASFSTLLQSNQDYFGTIEKGQVAPKDLNKKITDMIQTVCEKNEWDVELWQQCVTEHPLSQLDHPLFESIQVVGNDIYVYIKDVKQVFKLQMSYNRPLQGQELDKSTESVDGTHEILSLS</sequence>
<feature type="compositionally biased region" description="Basic and acidic residues" evidence="1">
    <location>
        <begin position="413"/>
        <end position="425"/>
    </location>
</feature>
<evidence type="ECO:0000313" key="3">
    <source>
        <dbReference type="Proteomes" id="UP001054902"/>
    </source>
</evidence>
<comment type="caution">
    <text evidence="2">The sequence shown here is derived from an EMBL/GenBank/DDBJ whole genome shotgun (WGS) entry which is preliminary data.</text>
</comment>
<accession>A0AAD3GZ96</accession>
<evidence type="ECO:0000313" key="2">
    <source>
        <dbReference type="EMBL" id="GFH44298.1"/>
    </source>
</evidence>
<name>A0AAD3GZ96_9STRA</name>
<organism evidence="2 3">
    <name type="scientific">Chaetoceros tenuissimus</name>
    <dbReference type="NCBI Taxonomy" id="426638"/>
    <lineage>
        <taxon>Eukaryota</taxon>
        <taxon>Sar</taxon>
        <taxon>Stramenopiles</taxon>
        <taxon>Ochrophyta</taxon>
        <taxon>Bacillariophyta</taxon>
        <taxon>Coscinodiscophyceae</taxon>
        <taxon>Chaetocerotophycidae</taxon>
        <taxon>Chaetocerotales</taxon>
        <taxon>Chaetocerotaceae</taxon>
        <taxon>Chaetoceros</taxon>
    </lineage>
</organism>